<dbReference type="RefSeq" id="WP_125043181.1">
    <property type="nucleotide sequence ID" value="NZ_BHZC01000001.1"/>
</dbReference>
<evidence type="ECO:0000313" key="8">
    <source>
        <dbReference type="EMBL" id="GCD32597.1"/>
    </source>
</evidence>
<dbReference type="SMART" id="SM00729">
    <property type="entry name" value="Elp3"/>
    <property type="match status" value="1"/>
</dbReference>
<comment type="caution">
    <text evidence="8">The sequence shown here is derived from an EMBL/GenBank/DDBJ whole genome shotgun (WGS) entry which is preliminary data.</text>
</comment>
<dbReference type="GO" id="GO:0046872">
    <property type="term" value="F:metal ion binding"/>
    <property type="evidence" value="ECO:0007669"/>
    <property type="project" value="UniProtKB-KW"/>
</dbReference>
<dbReference type="GeneID" id="95619397"/>
<organism evidence="8 9">
    <name type="scientific">Streptomyces chrestomyceticus JCM 4735</name>
    <dbReference type="NCBI Taxonomy" id="1306181"/>
    <lineage>
        <taxon>Bacteria</taxon>
        <taxon>Bacillati</taxon>
        <taxon>Actinomycetota</taxon>
        <taxon>Actinomycetes</taxon>
        <taxon>Kitasatosporales</taxon>
        <taxon>Streptomycetaceae</taxon>
        <taxon>Streptomyces</taxon>
    </lineage>
</organism>
<dbReference type="InterPro" id="IPR007197">
    <property type="entry name" value="rSAM"/>
</dbReference>
<proteinExistence type="predicted"/>
<feature type="region of interest" description="Disordered" evidence="6">
    <location>
        <begin position="652"/>
        <end position="697"/>
    </location>
</feature>
<feature type="domain" description="Radical SAM core" evidence="7">
    <location>
        <begin position="301"/>
        <end position="518"/>
    </location>
</feature>
<gene>
    <name evidence="8" type="ORF">OEIGOIKO_00314</name>
</gene>
<evidence type="ECO:0000256" key="2">
    <source>
        <dbReference type="ARBA" id="ARBA00022691"/>
    </source>
</evidence>
<keyword evidence="4" id="KW-0408">Iron</keyword>
<feature type="region of interest" description="Disordered" evidence="6">
    <location>
        <begin position="558"/>
        <end position="587"/>
    </location>
</feature>
<comment type="cofactor">
    <cofactor evidence="1">
        <name>[4Fe-4S] cluster</name>
        <dbReference type="ChEBI" id="CHEBI:49883"/>
    </cofactor>
</comment>
<keyword evidence="3" id="KW-0479">Metal-binding</keyword>
<dbReference type="Gene3D" id="3.80.30.20">
    <property type="entry name" value="tm_1862 like domain"/>
    <property type="match status" value="1"/>
</dbReference>
<dbReference type="Proteomes" id="UP000287830">
    <property type="component" value="Unassembled WGS sequence"/>
</dbReference>
<evidence type="ECO:0000256" key="1">
    <source>
        <dbReference type="ARBA" id="ARBA00001966"/>
    </source>
</evidence>
<dbReference type="GO" id="GO:0005829">
    <property type="term" value="C:cytosol"/>
    <property type="evidence" value="ECO:0007669"/>
    <property type="project" value="TreeGrafter"/>
</dbReference>
<evidence type="ECO:0000259" key="7">
    <source>
        <dbReference type="PROSITE" id="PS51918"/>
    </source>
</evidence>
<evidence type="ECO:0000256" key="5">
    <source>
        <dbReference type="ARBA" id="ARBA00023014"/>
    </source>
</evidence>
<keyword evidence="5" id="KW-0411">Iron-sulfur</keyword>
<dbReference type="SUPFAM" id="SSF102114">
    <property type="entry name" value="Radical SAM enzymes"/>
    <property type="match status" value="1"/>
</dbReference>
<reference evidence="8 9" key="1">
    <citation type="submission" date="2018-11" db="EMBL/GenBank/DDBJ databases">
        <title>Whole genome sequence of Streptomyces chrestomyceticus NBRC 13444(T).</title>
        <authorList>
            <person name="Komaki H."/>
            <person name="Tamura T."/>
        </authorList>
    </citation>
    <scope>NUCLEOTIDE SEQUENCE [LARGE SCALE GENOMIC DNA]</scope>
    <source>
        <strain evidence="8 9">NBRC 13444</strain>
    </source>
</reference>
<dbReference type="SFLD" id="SFLDS00029">
    <property type="entry name" value="Radical_SAM"/>
    <property type="match status" value="1"/>
</dbReference>
<evidence type="ECO:0000256" key="6">
    <source>
        <dbReference type="SAM" id="MobiDB-lite"/>
    </source>
</evidence>
<dbReference type="EMBL" id="BHZC01000001">
    <property type="protein sequence ID" value="GCD32597.1"/>
    <property type="molecule type" value="Genomic_DNA"/>
</dbReference>
<evidence type="ECO:0000256" key="3">
    <source>
        <dbReference type="ARBA" id="ARBA00022723"/>
    </source>
</evidence>
<dbReference type="AlphaFoldDB" id="A0A7U9KPT7"/>
<evidence type="ECO:0000313" key="9">
    <source>
        <dbReference type="Proteomes" id="UP000287830"/>
    </source>
</evidence>
<dbReference type="PANTHER" id="PTHR43409">
    <property type="entry name" value="ANAEROBIC MAGNESIUM-PROTOPORPHYRIN IX MONOMETHYL ESTER CYCLASE-RELATED"/>
    <property type="match status" value="1"/>
</dbReference>
<dbReference type="SFLD" id="SFLDG01082">
    <property type="entry name" value="B12-binding_domain_containing"/>
    <property type="match status" value="1"/>
</dbReference>
<feature type="compositionally biased region" description="Pro residues" evidence="6">
    <location>
        <begin position="666"/>
        <end position="681"/>
    </location>
</feature>
<dbReference type="InterPro" id="IPR058240">
    <property type="entry name" value="rSAM_sf"/>
</dbReference>
<protein>
    <submittedName>
        <fullName evidence="8">B12-binding domain-containing radical SAM protein</fullName>
    </submittedName>
</protein>
<evidence type="ECO:0000256" key="4">
    <source>
        <dbReference type="ARBA" id="ARBA00023004"/>
    </source>
</evidence>
<dbReference type="InterPro" id="IPR051198">
    <property type="entry name" value="BchE-like"/>
</dbReference>
<sequence length="697" mass="76028">MPRVPAVDAEPVDVLLLFPPQTEARFFPYLSLPCLTGHLRRRGRRVHQADLNIALLHELLRRPHLLDAAARAQGGDGMRDWYRREMAKVVDSYLTEIRAHVMRKASPGDLGAARSVRLARQALELFVRDTFLTSVWRDLDALDRAARRAADRPPAASGAAVEVLHRLVTDLLARHPPRVAGLSVAFFSQLGPALLIAAWIRELAPRVKICLGGQQIMLRDADLAVLPGLRRTLDALCWTAGEEPLERWLDALDGTIPPAAVPGMTWLPRSGAVSRSRQPPSLRFHDLGPPDHTGLPVRSYLNEGLEVAIVSCVGCYWGRCAFCAYGNRSLPPGRYQQATVRQVADAVETVVRDTGTRFVAIADENTNLRLISKAMRAVRERGVRVRFGVRSRLEPGLADPAFCRALAEVGCAMIAVGYEGTSQRLLDLMDRGVRAADYQRIVDTVTGAGITLRLSVMGHVLDERPEEFEESLRFLAVNERRIGIDALELMVPEPGSRLAQAPERFGVSLDTSGPLAGNPELSYLAGRVGYPLTVHGGPTRTEALSRLERIFQVVRPGRASAVHPPSHRAAARGDSRPTGPSDAARPYPWVRTMPARLDTVPGRTVVADLVWEQFYALPHRDVEQHPDGLLTARTARGQRLLARLVDVSAAEPCPAAPPSTAAPSGPAVPPHPAAPSAPASPPYAAELAAARRTRRPT</sequence>
<dbReference type="Pfam" id="PF04055">
    <property type="entry name" value="Radical_SAM"/>
    <property type="match status" value="1"/>
</dbReference>
<dbReference type="InterPro" id="IPR023404">
    <property type="entry name" value="rSAM_horseshoe"/>
</dbReference>
<dbReference type="GO" id="GO:0003824">
    <property type="term" value="F:catalytic activity"/>
    <property type="evidence" value="ECO:0007669"/>
    <property type="project" value="InterPro"/>
</dbReference>
<keyword evidence="2" id="KW-0949">S-adenosyl-L-methionine</keyword>
<feature type="compositionally biased region" description="Low complexity" evidence="6">
    <location>
        <begin position="652"/>
        <end position="665"/>
    </location>
</feature>
<accession>A0A7U9KPT7</accession>
<dbReference type="InterPro" id="IPR006638">
    <property type="entry name" value="Elp3/MiaA/NifB-like_rSAM"/>
</dbReference>
<dbReference type="GO" id="GO:0051536">
    <property type="term" value="F:iron-sulfur cluster binding"/>
    <property type="evidence" value="ECO:0007669"/>
    <property type="project" value="UniProtKB-KW"/>
</dbReference>
<dbReference type="OrthoDB" id="5298546at2"/>
<name>A0A7U9KPT7_9ACTN</name>
<dbReference type="PANTHER" id="PTHR43409:SF7">
    <property type="entry name" value="BLL1977 PROTEIN"/>
    <property type="match status" value="1"/>
</dbReference>
<dbReference type="PROSITE" id="PS51918">
    <property type="entry name" value="RADICAL_SAM"/>
    <property type="match status" value="1"/>
</dbReference>